<dbReference type="EMBL" id="QZBD01000295">
    <property type="protein sequence ID" value="THY20564.1"/>
    <property type="molecule type" value="Genomic_DNA"/>
</dbReference>
<feature type="compositionally biased region" description="Polar residues" evidence="2">
    <location>
        <begin position="1"/>
        <end position="11"/>
    </location>
</feature>
<dbReference type="AlphaFoldDB" id="A0A4S9KXF7"/>
<evidence type="ECO:0000256" key="2">
    <source>
        <dbReference type="SAM" id="MobiDB-lite"/>
    </source>
</evidence>
<feature type="region of interest" description="Disordered" evidence="2">
    <location>
        <begin position="518"/>
        <end position="546"/>
    </location>
</feature>
<name>A0A4S9KXF7_AURPU</name>
<proteinExistence type="predicted"/>
<keyword evidence="1" id="KW-0175">Coiled coil</keyword>
<reference evidence="3 4" key="1">
    <citation type="submission" date="2018-10" db="EMBL/GenBank/DDBJ databases">
        <title>Fifty Aureobasidium pullulans genomes reveal a recombining polyextremotolerant generalist.</title>
        <authorList>
            <person name="Gostincar C."/>
            <person name="Turk M."/>
            <person name="Zajc J."/>
            <person name="Gunde-Cimerman N."/>
        </authorList>
    </citation>
    <scope>NUCLEOTIDE SEQUENCE [LARGE SCALE GENOMIC DNA]</scope>
    <source>
        <strain evidence="3 4">EXF-6604</strain>
    </source>
</reference>
<dbReference type="PANTHER" id="PTHR39472">
    <property type="entry name" value="EXPRESSED PROTEIN"/>
    <property type="match status" value="1"/>
</dbReference>
<feature type="region of interest" description="Disordered" evidence="2">
    <location>
        <begin position="193"/>
        <end position="263"/>
    </location>
</feature>
<sequence>MAETNHASMSNGHKIFTDTSSRRTRAHNYVEKPSSYYRAPEIQATGKSLNRSMNQAPQNIGLGISEWGDQSTHQSNEWDAEEMTENSRVQNYSSRSTTSVIRRRSLRVEQVPDIPRWDDPVSAVREVLIDGGLLLRAGHTGLMRVTVEQVLAVRERRRREREARDKHDRELDHYVAEQEELQQRGEFTELASNDGASEASGTQATTSTQASCVGDSDSDGDNSSSGSITSARTVFRARDGNITPRPSDTTSSGKIESRPLPPIPTFPTSDLLKSAHAEDNEVFVSLNDPSIKVHIAHALESLYTGIMAAQNPMANAAAPYTLGGGMPSAGHHSDMQHIWTLVQELSSVLQQNRERTDELQDGLARAQTRPAENGPLTNGDNASHAPQHAPSDVDTSAIQAQLSDALSRITELEAECKDANEVIDYAEEIVEKFKQQVHEYSRSHQSATIALHAHYNSLLETSRNETIQAQLTHQAWQASLLRLSEYLRLAQRAHEEGSLPYRRRIAALKEENRILRAKAGWEPASESEGSDDEDDVFDEGVEADSA</sequence>
<feature type="region of interest" description="Disordered" evidence="2">
    <location>
        <begin position="367"/>
        <end position="394"/>
    </location>
</feature>
<feature type="coiled-coil region" evidence="1">
    <location>
        <begin position="395"/>
        <end position="436"/>
    </location>
</feature>
<evidence type="ECO:0000256" key="1">
    <source>
        <dbReference type="SAM" id="Coils"/>
    </source>
</evidence>
<evidence type="ECO:0000313" key="4">
    <source>
        <dbReference type="Proteomes" id="UP000306584"/>
    </source>
</evidence>
<feature type="compositionally biased region" description="Low complexity" evidence="2">
    <location>
        <begin position="195"/>
        <end position="227"/>
    </location>
</feature>
<feature type="region of interest" description="Disordered" evidence="2">
    <location>
        <begin position="1"/>
        <end position="24"/>
    </location>
</feature>
<organism evidence="3 4">
    <name type="scientific">Aureobasidium pullulans</name>
    <name type="common">Black yeast</name>
    <name type="synonym">Pullularia pullulans</name>
    <dbReference type="NCBI Taxonomy" id="5580"/>
    <lineage>
        <taxon>Eukaryota</taxon>
        <taxon>Fungi</taxon>
        <taxon>Dikarya</taxon>
        <taxon>Ascomycota</taxon>
        <taxon>Pezizomycotina</taxon>
        <taxon>Dothideomycetes</taxon>
        <taxon>Dothideomycetidae</taxon>
        <taxon>Dothideales</taxon>
        <taxon>Saccotheciaceae</taxon>
        <taxon>Aureobasidium</taxon>
    </lineage>
</organism>
<feature type="compositionally biased region" description="Polar residues" evidence="2">
    <location>
        <begin position="244"/>
        <end position="254"/>
    </location>
</feature>
<gene>
    <name evidence="3" type="ORF">D6D01_06712</name>
</gene>
<dbReference type="Proteomes" id="UP000306584">
    <property type="component" value="Unassembled WGS sequence"/>
</dbReference>
<protein>
    <submittedName>
        <fullName evidence="3">Uncharacterized protein</fullName>
    </submittedName>
</protein>
<feature type="compositionally biased region" description="Acidic residues" evidence="2">
    <location>
        <begin position="528"/>
        <end position="546"/>
    </location>
</feature>
<evidence type="ECO:0000313" key="3">
    <source>
        <dbReference type="EMBL" id="THY20564.1"/>
    </source>
</evidence>
<comment type="caution">
    <text evidence="3">The sequence shown here is derived from an EMBL/GenBank/DDBJ whole genome shotgun (WGS) entry which is preliminary data.</text>
</comment>
<accession>A0A4S9KXF7</accession>
<dbReference type="PANTHER" id="PTHR39472:SF1">
    <property type="entry name" value="EXPRESSED PROTEIN"/>
    <property type="match status" value="1"/>
</dbReference>